<dbReference type="InterPro" id="IPR037406">
    <property type="entry name" value="MetR_PBP2"/>
</dbReference>
<evidence type="ECO:0000256" key="2">
    <source>
        <dbReference type="ARBA" id="ARBA00009437"/>
    </source>
</evidence>
<evidence type="ECO:0000256" key="8">
    <source>
        <dbReference type="ARBA" id="ARBA00023125"/>
    </source>
</evidence>
<evidence type="ECO:0000259" key="12">
    <source>
        <dbReference type="PROSITE" id="PS50931"/>
    </source>
</evidence>
<proteinExistence type="inferred from homology"/>
<dbReference type="CDD" id="cd08441">
    <property type="entry name" value="PBP2_MetR"/>
    <property type="match status" value="1"/>
</dbReference>
<keyword evidence="9" id="KW-0010">Activator</keyword>
<dbReference type="GO" id="GO:0005737">
    <property type="term" value="C:cytoplasm"/>
    <property type="evidence" value="ECO:0007669"/>
    <property type="project" value="UniProtKB-SubCell"/>
</dbReference>
<evidence type="ECO:0000313" key="14">
    <source>
        <dbReference type="Proteomes" id="UP000237811"/>
    </source>
</evidence>
<evidence type="ECO:0000256" key="7">
    <source>
        <dbReference type="ARBA" id="ARBA00023015"/>
    </source>
</evidence>
<dbReference type="PANTHER" id="PTHR30126">
    <property type="entry name" value="HTH-TYPE TRANSCRIPTIONAL REGULATOR"/>
    <property type="match status" value="1"/>
</dbReference>
<dbReference type="AlphaFoldDB" id="A0AB37AT17"/>
<evidence type="ECO:0000256" key="3">
    <source>
        <dbReference type="ARBA" id="ARBA00019365"/>
    </source>
</evidence>
<evidence type="ECO:0000256" key="5">
    <source>
        <dbReference type="ARBA" id="ARBA00022491"/>
    </source>
</evidence>
<name>A0AB37AT17_9BURK</name>
<dbReference type="EMBL" id="PVFR01000057">
    <property type="protein sequence ID" value="PRE45681.1"/>
    <property type="molecule type" value="Genomic_DNA"/>
</dbReference>
<dbReference type="SUPFAM" id="SSF46785">
    <property type="entry name" value="Winged helix' DNA-binding domain"/>
    <property type="match status" value="1"/>
</dbReference>
<dbReference type="InterPro" id="IPR000847">
    <property type="entry name" value="LysR_HTH_N"/>
</dbReference>
<dbReference type="InterPro" id="IPR005119">
    <property type="entry name" value="LysR_subst-bd"/>
</dbReference>
<dbReference type="SUPFAM" id="SSF53850">
    <property type="entry name" value="Periplasmic binding protein-like II"/>
    <property type="match status" value="1"/>
</dbReference>
<evidence type="ECO:0000256" key="6">
    <source>
        <dbReference type="ARBA" id="ARBA00022605"/>
    </source>
</evidence>
<dbReference type="Pfam" id="PF00126">
    <property type="entry name" value="HTH_1"/>
    <property type="match status" value="1"/>
</dbReference>
<accession>A0AB37AT17</accession>
<sequence length="306" mass="34579">MLDLQYLSILKEVRRLGSLTAAAERLNVTQSALSHMVRKFEERHGVKFWTKSGRGLRFTHAGEYLIALAERVLPQIEHAERTLVEFAEGRRGSLRVGMECHPCQKWLTRLTSRYLASWPDVDFDVRTAFSFDGVGALLGYEIDLLITPDPIDLPDVVFEPVIDYELMLVVHNGHPLAKREFVSPHDLLVEELITVPVSKERLDIYTRFLIPAHCRPKFHRTAEQTELMLQLVSAKRGVAVLPDWLIIDEGAAMPIRTVRLGQGGIHKSIHLGVRRGEEHTAYIAGFLELARQLNLKAAAQPAEAVE</sequence>
<organism evidence="13 14">
    <name type="scientific">Burkholderia multivorans</name>
    <dbReference type="NCBI Taxonomy" id="87883"/>
    <lineage>
        <taxon>Bacteria</taxon>
        <taxon>Pseudomonadati</taxon>
        <taxon>Pseudomonadota</taxon>
        <taxon>Betaproteobacteria</taxon>
        <taxon>Burkholderiales</taxon>
        <taxon>Burkholderiaceae</taxon>
        <taxon>Burkholderia</taxon>
        <taxon>Burkholderia cepacia complex</taxon>
    </lineage>
</organism>
<evidence type="ECO:0000256" key="9">
    <source>
        <dbReference type="ARBA" id="ARBA00023159"/>
    </source>
</evidence>
<keyword evidence="7" id="KW-0805">Transcription regulation</keyword>
<comment type="caution">
    <text evidence="13">The sequence shown here is derived from an EMBL/GenBank/DDBJ whole genome shotgun (WGS) entry which is preliminary data.</text>
</comment>
<dbReference type="Gene3D" id="3.40.190.10">
    <property type="entry name" value="Periplasmic binding protein-like II"/>
    <property type="match status" value="1"/>
</dbReference>
<keyword evidence="8" id="KW-0238">DNA-binding</keyword>
<keyword evidence="11" id="KW-0486">Methionine biosynthesis</keyword>
<keyword evidence="5" id="KW-0678">Repressor</keyword>
<keyword evidence="10" id="KW-0804">Transcription</keyword>
<dbReference type="Proteomes" id="UP000237811">
    <property type="component" value="Unassembled WGS sequence"/>
</dbReference>
<evidence type="ECO:0000313" key="13">
    <source>
        <dbReference type="EMBL" id="PRE45681.1"/>
    </source>
</evidence>
<dbReference type="InterPro" id="IPR036388">
    <property type="entry name" value="WH-like_DNA-bd_sf"/>
</dbReference>
<comment type="similarity">
    <text evidence="2">Belongs to the LysR transcriptional regulatory family.</text>
</comment>
<dbReference type="GO" id="GO:0000976">
    <property type="term" value="F:transcription cis-regulatory region binding"/>
    <property type="evidence" value="ECO:0007669"/>
    <property type="project" value="TreeGrafter"/>
</dbReference>
<evidence type="ECO:0000256" key="1">
    <source>
        <dbReference type="ARBA" id="ARBA00004496"/>
    </source>
</evidence>
<evidence type="ECO:0000256" key="11">
    <source>
        <dbReference type="ARBA" id="ARBA00023167"/>
    </source>
</evidence>
<dbReference type="GO" id="GO:0003700">
    <property type="term" value="F:DNA-binding transcription factor activity"/>
    <property type="evidence" value="ECO:0007669"/>
    <property type="project" value="InterPro"/>
</dbReference>
<dbReference type="GO" id="GO:0009086">
    <property type="term" value="P:methionine biosynthetic process"/>
    <property type="evidence" value="ECO:0007669"/>
    <property type="project" value="UniProtKB-KW"/>
</dbReference>
<keyword evidence="4" id="KW-0963">Cytoplasm</keyword>
<dbReference type="PANTHER" id="PTHR30126:SF25">
    <property type="entry name" value="HTH-TYPE TRANSCRIPTIONAL REGULATOR METR"/>
    <property type="match status" value="1"/>
</dbReference>
<gene>
    <name evidence="13" type="ORF">C6P99_18665</name>
</gene>
<dbReference type="Pfam" id="PF03466">
    <property type="entry name" value="LysR_substrate"/>
    <property type="match status" value="1"/>
</dbReference>
<dbReference type="Gene3D" id="1.10.10.10">
    <property type="entry name" value="Winged helix-like DNA-binding domain superfamily/Winged helix DNA-binding domain"/>
    <property type="match status" value="1"/>
</dbReference>
<evidence type="ECO:0000256" key="4">
    <source>
        <dbReference type="ARBA" id="ARBA00022490"/>
    </source>
</evidence>
<dbReference type="InterPro" id="IPR036390">
    <property type="entry name" value="WH_DNA-bd_sf"/>
</dbReference>
<evidence type="ECO:0000256" key="10">
    <source>
        <dbReference type="ARBA" id="ARBA00023163"/>
    </source>
</evidence>
<reference evidence="13 14" key="1">
    <citation type="submission" date="2018-03" db="EMBL/GenBank/DDBJ databases">
        <authorList>
            <person name="Nguyen K."/>
            <person name="Fouts D."/>
            <person name="Sutton G."/>
        </authorList>
    </citation>
    <scope>NUCLEOTIDE SEQUENCE [LARGE SCALE GENOMIC DNA]</scope>
    <source>
        <strain evidence="13 14">AU14328</strain>
    </source>
</reference>
<comment type="subcellular location">
    <subcellularLocation>
        <location evidence="1">Cytoplasm</location>
    </subcellularLocation>
</comment>
<dbReference type="RefSeq" id="WP_105777468.1">
    <property type="nucleotide sequence ID" value="NZ_PVFQ01000042.1"/>
</dbReference>
<feature type="domain" description="HTH lysR-type" evidence="12">
    <location>
        <begin position="2"/>
        <end position="59"/>
    </location>
</feature>
<dbReference type="PROSITE" id="PS50931">
    <property type="entry name" value="HTH_LYSR"/>
    <property type="match status" value="1"/>
</dbReference>
<protein>
    <recommendedName>
        <fullName evidence="3">HTH-type transcriptional regulator MetR</fullName>
    </recommendedName>
</protein>
<keyword evidence="6" id="KW-0028">Amino-acid biosynthesis</keyword>